<name>A0A4V6IBM8_9NOCA</name>
<evidence type="ECO:0000313" key="2">
    <source>
        <dbReference type="Proteomes" id="UP000290439"/>
    </source>
</evidence>
<sequence length="244" mass="26419">MIEPNSTETPVGCGGYTVRLTRDVEHWIPHGDTGWTVGTGDRMELVPATLRRSEVLAPVDPGHQRRIGGVVYRTGWIADADRVVCIEGVSDPETALAVLDDTARAAVVFQRLMMRERAEALATLLAAADRYATMPAEEREREPGRSLRRMVAWQVLRTTGNITIDEIRSTLGLAPGTDIGYPPGESPAPPPLMLTPGDVIDRLGHLPAHLIGGRSWSWHDIEALSANRAAAPTPAVESGGPEER</sequence>
<reference evidence="1 2" key="1">
    <citation type="submission" date="2019-02" db="EMBL/GenBank/DDBJ databases">
        <authorList>
            <consortium name="Pathogen Informatics"/>
        </authorList>
    </citation>
    <scope>NUCLEOTIDE SEQUENCE [LARGE SCALE GENOMIC DNA]</scope>
    <source>
        <strain evidence="1 2">3012STDY6756504</strain>
    </source>
</reference>
<dbReference type="EMBL" id="LR215973">
    <property type="protein sequence ID" value="VFA96413.1"/>
    <property type="molecule type" value="Genomic_DNA"/>
</dbReference>
<organism evidence="1 2">
    <name type="scientific">Nocardia cyriacigeorgica</name>
    <dbReference type="NCBI Taxonomy" id="135487"/>
    <lineage>
        <taxon>Bacteria</taxon>
        <taxon>Bacillati</taxon>
        <taxon>Actinomycetota</taxon>
        <taxon>Actinomycetes</taxon>
        <taxon>Mycobacteriales</taxon>
        <taxon>Nocardiaceae</taxon>
        <taxon>Nocardia</taxon>
    </lineage>
</organism>
<protein>
    <submittedName>
        <fullName evidence="1">Uncharacterized protein</fullName>
    </submittedName>
</protein>
<evidence type="ECO:0000313" key="1">
    <source>
        <dbReference type="EMBL" id="VFA96413.1"/>
    </source>
</evidence>
<accession>A0A4V6IBM8</accession>
<gene>
    <name evidence="1" type="ORF">NCTC10797_00162</name>
</gene>
<dbReference type="AlphaFoldDB" id="A0A4V6IBM8"/>
<proteinExistence type="predicted"/>
<dbReference type="RefSeq" id="WP_165448792.1">
    <property type="nucleotide sequence ID" value="NZ_LR215973.1"/>
</dbReference>
<dbReference type="Proteomes" id="UP000290439">
    <property type="component" value="Chromosome"/>
</dbReference>